<dbReference type="Proteomes" id="UP001318040">
    <property type="component" value="Chromosome 22"/>
</dbReference>
<feature type="signal peptide" evidence="1">
    <location>
        <begin position="1"/>
        <end position="19"/>
    </location>
</feature>
<dbReference type="InterPro" id="IPR036465">
    <property type="entry name" value="vWFA_dom_sf"/>
</dbReference>
<sequence length="907" mass="99368">MFSVALATLLCSAVGLGSGVRLIDNGYEGLVIAINPAVPEDPKLVDAIKEMVTQASAYLHTVTNNQMYFRNVSILIPSSWKTNSSYQQLKSESYGQVSQVRNHNLIIERFSPRISRGVLIRHSYHTVVSPCTQAEVLIALRDDPEDDSPYTHQYGLCGDPGQYIQLTPNFLLADKNLDAYGPRGTLHKLVLFMRQIQPASTQAGHVSEVTQDWVWCSFSVAARESRCCSRGLQRVTNDGRAFVHEWGHLRWGLYDEYSIDIPFYFESGKVEFTRCSKNITGGNGVVTCGSTGACKVRECNINLFTGLPEEDCSFFPDKDQTAQESIMALQWLDNVSCSYLTYFRSQTFDFFWQVQEFCSASSHNKAAPNPHNRLCGLKSAWEVMLGHQDFANPTVDNPMDPSFTLLRPIHRVIVLVLDVSGSMANFQRIPRLRQASEIFIMQILEDETMAGIVTFDHQPNVNKGLTRITDDTSRKDFVKYLPRASDRGGTEICKGVRQGLLVLSEDNGDAYGDEIILLTDGEDKGISLCFQEAFDSGCTIHTIALGPGADAGLETLSTITGGLHFYATDNLDTNGLVDAFTSTTTDTGDSHSLVVQLESTGETMSSNECLEGVVYMDTSVGNNTKYVVTWLSNKVPEILVSDPGANNYTNLNFTIDEDFKTARLTIPGTSQPGVWSHSICNRAADEDTFALMVTSSASRQGVKPITMEAHVLSGVGGQPQINAIYAQIMQGFTPVVGATVFAFIERPSEPVAYKLELLDNGAGADVNKDDGVYSRFFTQFTETGRYSVKVKVTGERTTARLAPQRHSRASFIPGFRNEKGELEVTQVPAPAGGQVLVPSEDFSRVASGGSFQATVPPGGPPDIYPPCRVLDLTAELLAPGIVSLAWTAPGDDADFGQVSSFCRTSWL</sequence>
<evidence type="ECO:0000256" key="1">
    <source>
        <dbReference type="SAM" id="SignalP"/>
    </source>
</evidence>
<evidence type="ECO:0000313" key="4">
    <source>
        <dbReference type="RefSeq" id="XP_032815079.1"/>
    </source>
</evidence>
<evidence type="ECO:0000259" key="2">
    <source>
        <dbReference type="PROSITE" id="PS50234"/>
    </source>
</evidence>
<dbReference type="InterPro" id="IPR002035">
    <property type="entry name" value="VWF_A"/>
</dbReference>
<reference evidence="4" key="1">
    <citation type="submission" date="2025-08" db="UniProtKB">
        <authorList>
            <consortium name="RefSeq"/>
        </authorList>
    </citation>
    <scope>IDENTIFICATION</scope>
    <source>
        <tissue evidence="4">Sperm</tissue>
    </source>
</reference>
<dbReference type="KEGG" id="pmrn:116945081"/>
<dbReference type="Gene3D" id="3.40.50.410">
    <property type="entry name" value="von Willebrand factor, type A domain"/>
    <property type="match status" value="1"/>
</dbReference>
<dbReference type="GO" id="GO:0005229">
    <property type="term" value="F:intracellularly calcium-gated chloride channel activity"/>
    <property type="evidence" value="ECO:0007669"/>
    <property type="project" value="TreeGrafter"/>
</dbReference>
<dbReference type="GO" id="GO:0005886">
    <property type="term" value="C:plasma membrane"/>
    <property type="evidence" value="ECO:0007669"/>
    <property type="project" value="TreeGrafter"/>
</dbReference>
<gene>
    <name evidence="4" type="primary">LOC116945081</name>
</gene>
<dbReference type="InterPro" id="IPR013642">
    <property type="entry name" value="CLCA_N"/>
</dbReference>
<dbReference type="SMART" id="SM00327">
    <property type="entry name" value="VWA"/>
    <property type="match status" value="1"/>
</dbReference>
<dbReference type="Pfam" id="PF00092">
    <property type="entry name" value="VWA"/>
    <property type="match status" value="1"/>
</dbReference>
<protein>
    <submittedName>
        <fullName evidence="4">Calcium-activated chloride channel regulator 1-like</fullName>
    </submittedName>
</protein>
<feature type="domain" description="VWFA" evidence="2">
    <location>
        <begin position="412"/>
        <end position="584"/>
    </location>
</feature>
<dbReference type="InterPro" id="IPR051266">
    <property type="entry name" value="CLCR"/>
</dbReference>
<dbReference type="NCBIfam" id="NF041940">
    <property type="entry name" value="choice_anch_X"/>
    <property type="match status" value="1"/>
</dbReference>
<dbReference type="SUPFAM" id="SSF53300">
    <property type="entry name" value="vWA-like"/>
    <property type="match status" value="1"/>
</dbReference>
<dbReference type="AlphaFoldDB" id="A0AAJ7TC41"/>
<feature type="chain" id="PRO_5042591395" evidence="1">
    <location>
        <begin position="20"/>
        <end position="907"/>
    </location>
</feature>
<organism evidence="3 4">
    <name type="scientific">Petromyzon marinus</name>
    <name type="common">Sea lamprey</name>
    <dbReference type="NCBI Taxonomy" id="7757"/>
    <lineage>
        <taxon>Eukaryota</taxon>
        <taxon>Metazoa</taxon>
        <taxon>Chordata</taxon>
        <taxon>Craniata</taxon>
        <taxon>Vertebrata</taxon>
        <taxon>Cyclostomata</taxon>
        <taxon>Hyperoartia</taxon>
        <taxon>Petromyzontiformes</taxon>
        <taxon>Petromyzontidae</taxon>
        <taxon>Petromyzon</taxon>
    </lineage>
</organism>
<dbReference type="CDD" id="cd00198">
    <property type="entry name" value="vWFA"/>
    <property type="match status" value="1"/>
</dbReference>
<dbReference type="Pfam" id="PF08434">
    <property type="entry name" value="CLCA"/>
    <property type="match status" value="3"/>
</dbReference>
<keyword evidence="1" id="KW-0732">Signal</keyword>
<dbReference type="PROSITE" id="PS50234">
    <property type="entry name" value="VWFA"/>
    <property type="match status" value="1"/>
</dbReference>
<name>A0AAJ7TC41_PETMA</name>
<dbReference type="RefSeq" id="XP_032815079.1">
    <property type="nucleotide sequence ID" value="XM_032959188.1"/>
</dbReference>
<evidence type="ECO:0000313" key="3">
    <source>
        <dbReference type="Proteomes" id="UP001318040"/>
    </source>
</evidence>
<dbReference type="PANTHER" id="PTHR10579:SF172">
    <property type="entry name" value="CALCIUM-ACTIVATED CHLORIDE CHANNEL REGULATOR 4 PRECURSOR-RELATED"/>
    <property type="match status" value="1"/>
</dbReference>
<accession>A0AAJ7TC41</accession>
<dbReference type="PANTHER" id="PTHR10579">
    <property type="entry name" value="CALCIUM-ACTIVATED CHLORIDE CHANNEL REGULATOR"/>
    <property type="match status" value="1"/>
</dbReference>
<keyword evidence="3" id="KW-1185">Reference proteome</keyword>
<proteinExistence type="predicted"/>